<accession>A0ACB7RZQ2</accession>
<evidence type="ECO:0000313" key="2">
    <source>
        <dbReference type="Proteomes" id="UP000821845"/>
    </source>
</evidence>
<comment type="caution">
    <text evidence="1">The sequence shown here is derived from an EMBL/GenBank/DDBJ whole genome shotgun (WGS) entry which is preliminary data.</text>
</comment>
<dbReference type="EMBL" id="CM023486">
    <property type="protein sequence ID" value="KAH6927141.1"/>
    <property type="molecule type" value="Genomic_DNA"/>
</dbReference>
<sequence>MEVQHKIINKIVKFSMKQGLKVLNFLGKFGVSRHVVQAKPKGNTYEQQPQVLSVEDEKLFGLKYVRKAPQSKSIEWMDEEKLKGPDGSFRLHVGRVQLVLLRRFLVDLQKFLEPFLQPDYKTLVLKAAEKVVHQKVADLTCMMLQLCIDVHAPTVLLPQKSDSPNLLVLSLGDLSIENFFKEISLSPKPDYVDNILVRLSSLHMTRAIVLLDGRTQPQESILEPMKLNVDIKRALTLFNRNVMEYEIRGTVDLVKGYRQRLVRDIGL</sequence>
<name>A0ACB7RZQ2_HYAAI</name>
<organism evidence="1 2">
    <name type="scientific">Hyalomma asiaticum</name>
    <name type="common">Tick</name>
    <dbReference type="NCBI Taxonomy" id="266040"/>
    <lineage>
        <taxon>Eukaryota</taxon>
        <taxon>Metazoa</taxon>
        <taxon>Ecdysozoa</taxon>
        <taxon>Arthropoda</taxon>
        <taxon>Chelicerata</taxon>
        <taxon>Arachnida</taxon>
        <taxon>Acari</taxon>
        <taxon>Parasitiformes</taxon>
        <taxon>Ixodida</taxon>
        <taxon>Ixodoidea</taxon>
        <taxon>Ixodidae</taxon>
        <taxon>Hyalomminae</taxon>
        <taxon>Hyalomma</taxon>
    </lineage>
</organism>
<protein>
    <submittedName>
        <fullName evidence="1">Uncharacterized protein</fullName>
    </submittedName>
</protein>
<gene>
    <name evidence="1" type="ORF">HPB50_000002</name>
</gene>
<keyword evidence="2" id="KW-1185">Reference proteome</keyword>
<proteinExistence type="predicted"/>
<reference evidence="1" key="1">
    <citation type="submission" date="2020-05" db="EMBL/GenBank/DDBJ databases">
        <title>Large-scale comparative analyses of tick genomes elucidate their genetic diversity and vector capacities.</title>
        <authorList>
            <person name="Jia N."/>
            <person name="Wang J."/>
            <person name="Shi W."/>
            <person name="Du L."/>
            <person name="Sun Y."/>
            <person name="Zhan W."/>
            <person name="Jiang J."/>
            <person name="Wang Q."/>
            <person name="Zhang B."/>
            <person name="Ji P."/>
            <person name="Sakyi L.B."/>
            <person name="Cui X."/>
            <person name="Yuan T."/>
            <person name="Jiang B."/>
            <person name="Yang W."/>
            <person name="Lam T.T.-Y."/>
            <person name="Chang Q."/>
            <person name="Ding S."/>
            <person name="Wang X."/>
            <person name="Zhu J."/>
            <person name="Ruan X."/>
            <person name="Zhao L."/>
            <person name="Wei J."/>
            <person name="Que T."/>
            <person name="Du C."/>
            <person name="Cheng J."/>
            <person name="Dai P."/>
            <person name="Han X."/>
            <person name="Huang E."/>
            <person name="Gao Y."/>
            <person name="Liu J."/>
            <person name="Shao H."/>
            <person name="Ye R."/>
            <person name="Li L."/>
            <person name="Wei W."/>
            <person name="Wang X."/>
            <person name="Wang C."/>
            <person name="Yang T."/>
            <person name="Huo Q."/>
            <person name="Li W."/>
            <person name="Guo W."/>
            <person name="Chen H."/>
            <person name="Zhou L."/>
            <person name="Ni X."/>
            <person name="Tian J."/>
            <person name="Zhou Y."/>
            <person name="Sheng Y."/>
            <person name="Liu T."/>
            <person name="Pan Y."/>
            <person name="Xia L."/>
            <person name="Li J."/>
            <person name="Zhao F."/>
            <person name="Cao W."/>
        </authorList>
    </citation>
    <scope>NUCLEOTIDE SEQUENCE</scope>
    <source>
        <strain evidence="1">Hyas-2018</strain>
    </source>
</reference>
<evidence type="ECO:0000313" key="1">
    <source>
        <dbReference type="EMBL" id="KAH6927141.1"/>
    </source>
</evidence>
<dbReference type="Proteomes" id="UP000821845">
    <property type="component" value="Chromosome 6"/>
</dbReference>